<keyword evidence="2" id="KW-1185">Reference proteome</keyword>
<protein>
    <submittedName>
        <fullName evidence="1">Uncharacterized protein</fullName>
    </submittedName>
</protein>
<proteinExistence type="predicted"/>
<sequence length="76" mass="8473">MNVHVAEDGADECCTGRFPASRRVITLTQIYGNRNSGQPRNYKRTGGYRLPETSALSTLTDSLVTYRLGPRWNGPK</sequence>
<name>A0A9Q1JB93_SYNKA</name>
<evidence type="ECO:0000313" key="1">
    <source>
        <dbReference type="EMBL" id="KAJ8376488.1"/>
    </source>
</evidence>
<accession>A0A9Q1JB93</accession>
<comment type="caution">
    <text evidence="1">The sequence shown here is derived from an EMBL/GenBank/DDBJ whole genome shotgun (WGS) entry which is preliminary data.</text>
</comment>
<reference evidence="1" key="1">
    <citation type="journal article" date="2023" name="Science">
        <title>Genome structures resolve the early diversification of teleost fishes.</title>
        <authorList>
            <person name="Parey E."/>
            <person name="Louis A."/>
            <person name="Montfort J."/>
            <person name="Bouchez O."/>
            <person name="Roques C."/>
            <person name="Iampietro C."/>
            <person name="Lluch J."/>
            <person name="Castinel A."/>
            <person name="Donnadieu C."/>
            <person name="Desvignes T."/>
            <person name="Floi Bucao C."/>
            <person name="Jouanno E."/>
            <person name="Wen M."/>
            <person name="Mejri S."/>
            <person name="Dirks R."/>
            <person name="Jansen H."/>
            <person name="Henkel C."/>
            <person name="Chen W.J."/>
            <person name="Zahm M."/>
            <person name="Cabau C."/>
            <person name="Klopp C."/>
            <person name="Thompson A.W."/>
            <person name="Robinson-Rechavi M."/>
            <person name="Braasch I."/>
            <person name="Lecointre G."/>
            <person name="Bobe J."/>
            <person name="Postlethwait J.H."/>
            <person name="Berthelot C."/>
            <person name="Roest Crollius H."/>
            <person name="Guiguen Y."/>
        </authorList>
    </citation>
    <scope>NUCLEOTIDE SEQUENCE</scope>
    <source>
        <strain evidence="1">WJC10195</strain>
    </source>
</reference>
<gene>
    <name evidence="1" type="ORF">SKAU_G00070680</name>
</gene>
<dbReference type="Proteomes" id="UP001152622">
    <property type="component" value="Chromosome 2"/>
</dbReference>
<dbReference type="EMBL" id="JAINUF010000002">
    <property type="protein sequence ID" value="KAJ8376488.1"/>
    <property type="molecule type" value="Genomic_DNA"/>
</dbReference>
<dbReference type="AlphaFoldDB" id="A0A9Q1JB93"/>
<evidence type="ECO:0000313" key="2">
    <source>
        <dbReference type="Proteomes" id="UP001152622"/>
    </source>
</evidence>
<organism evidence="1 2">
    <name type="scientific">Synaphobranchus kaupii</name>
    <name type="common">Kaup's arrowtooth eel</name>
    <dbReference type="NCBI Taxonomy" id="118154"/>
    <lineage>
        <taxon>Eukaryota</taxon>
        <taxon>Metazoa</taxon>
        <taxon>Chordata</taxon>
        <taxon>Craniata</taxon>
        <taxon>Vertebrata</taxon>
        <taxon>Euteleostomi</taxon>
        <taxon>Actinopterygii</taxon>
        <taxon>Neopterygii</taxon>
        <taxon>Teleostei</taxon>
        <taxon>Anguilliformes</taxon>
        <taxon>Synaphobranchidae</taxon>
        <taxon>Synaphobranchus</taxon>
    </lineage>
</organism>